<name>A0ABS4CN97_9ENTE</name>
<reference evidence="1 2" key="1">
    <citation type="submission" date="2020-12" db="EMBL/GenBank/DDBJ databases">
        <title>Vagococcus allomyrinae sp. nov. and Enterococcus lavae sp. nov., isolated from the larvae of Allomyrina dichotoma.</title>
        <authorList>
            <person name="Lee S.D."/>
        </authorList>
    </citation>
    <scope>NUCLEOTIDE SEQUENCE [LARGE SCALE GENOMIC DNA]</scope>
    <source>
        <strain evidence="1 2">BWM-S5</strain>
    </source>
</reference>
<dbReference type="RefSeq" id="WP_209558837.1">
    <property type="nucleotide sequence ID" value="NZ_JAEDXU010000012.1"/>
</dbReference>
<protein>
    <submittedName>
        <fullName evidence="1">DUF1398 family protein</fullName>
    </submittedName>
</protein>
<comment type="caution">
    <text evidence="1">The sequence shown here is derived from an EMBL/GenBank/DDBJ whole genome shotgun (WGS) entry which is preliminary data.</text>
</comment>
<dbReference type="InterPro" id="IPR036696">
    <property type="entry name" value="YdfO-like_sf"/>
</dbReference>
<sequence length="130" mass="14561">MTLNYKKIEQAIAEEENAGGFAELIKKFKALGIKKYDYFVDKGVYRYYDGESFVDSQMNGEAQEVGQAATEEGIRTAVKKAQAGEVDFVEFCLLAGQAGISYWTSDLEKMIVSYFDQQDFTVLVEPIPAI</sequence>
<dbReference type="Proteomes" id="UP000673375">
    <property type="component" value="Unassembled WGS sequence"/>
</dbReference>
<accession>A0ABS4CN97</accession>
<dbReference type="Gene3D" id="3.30.1810.10">
    <property type="entry name" value="YdfO-like"/>
    <property type="match status" value="1"/>
</dbReference>
<evidence type="ECO:0000313" key="1">
    <source>
        <dbReference type="EMBL" id="MBP1048061.1"/>
    </source>
</evidence>
<dbReference type="EMBL" id="JAEDXU010000012">
    <property type="protein sequence ID" value="MBP1048061.1"/>
    <property type="molecule type" value="Genomic_DNA"/>
</dbReference>
<dbReference type="Pfam" id="PF07166">
    <property type="entry name" value="DUF1398"/>
    <property type="match status" value="1"/>
</dbReference>
<gene>
    <name evidence="1" type="ORF">I6N96_17350</name>
</gene>
<dbReference type="SUPFAM" id="SSF160419">
    <property type="entry name" value="YdfO-like"/>
    <property type="match status" value="1"/>
</dbReference>
<organism evidence="1 2">
    <name type="scientific">Enterococcus larvae</name>
    <dbReference type="NCBI Taxonomy" id="2794352"/>
    <lineage>
        <taxon>Bacteria</taxon>
        <taxon>Bacillati</taxon>
        <taxon>Bacillota</taxon>
        <taxon>Bacilli</taxon>
        <taxon>Lactobacillales</taxon>
        <taxon>Enterococcaceae</taxon>
        <taxon>Enterococcus</taxon>
    </lineage>
</organism>
<keyword evidence="2" id="KW-1185">Reference proteome</keyword>
<evidence type="ECO:0000313" key="2">
    <source>
        <dbReference type="Proteomes" id="UP000673375"/>
    </source>
</evidence>
<proteinExistence type="predicted"/>
<dbReference type="InterPro" id="IPR009833">
    <property type="entry name" value="DUF1398"/>
</dbReference>